<comment type="similarity">
    <text evidence="1">Belongs to the peptidase C10 family.</text>
</comment>
<evidence type="ECO:0000313" key="10">
    <source>
        <dbReference type="Proteomes" id="UP000824246"/>
    </source>
</evidence>
<dbReference type="Pfam" id="PF01640">
    <property type="entry name" value="Peptidase_C10"/>
    <property type="match status" value="1"/>
</dbReference>
<evidence type="ECO:0000256" key="1">
    <source>
        <dbReference type="ARBA" id="ARBA00009693"/>
    </source>
</evidence>
<dbReference type="GO" id="GO:0008234">
    <property type="term" value="F:cysteine-type peptidase activity"/>
    <property type="evidence" value="ECO:0007669"/>
    <property type="project" value="UniProtKB-KW"/>
</dbReference>
<dbReference type="InterPro" id="IPR000200">
    <property type="entry name" value="Peptidase_C10"/>
</dbReference>
<dbReference type="InterPro" id="IPR044934">
    <property type="entry name" value="Streptopain_sf"/>
</dbReference>
<feature type="active site" description="Nucleophile" evidence="6">
    <location>
        <position position="174"/>
    </location>
</feature>
<feature type="chain" id="PRO_5039645439" evidence="7">
    <location>
        <begin position="23"/>
        <end position="554"/>
    </location>
</feature>
<evidence type="ECO:0000256" key="7">
    <source>
        <dbReference type="SAM" id="SignalP"/>
    </source>
</evidence>
<keyword evidence="5" id="KW-0788">Thiol protease</keyword>
<comment type="caution">
    <text evidence="9">The sequence shown here is derived from an EMBL/GenBank/DDBJ whole genome shotgun (WGS) entry which is preliminary data.</text>
</comment>
<sequence>MKKFLSVSALALSLWVALPAFGYVITPEVAKTTADNLLSLDSDFTGAGAATVTTVAEDGTPAYYVIEYNAGGWAIVAAQSSSKPLIAYNPTGKYEAPEPMQAVLDANKKRIVAEAKENADYQHMGWRRAAQRKPAAEPLSTPDVSPLISVDLNQGAPFYDQCPTVSGQHVLVGCVAVGMGQAMMVARYPERPVGSYSYTDATVGYLSIDYDAEAPYDWDAMYASETTGDYSEIARLLYHCGVSVRMQYGIDGSGAYSVDVAPALTRNFQYDPELVTHVRKSDYSREEWMALLLDELVLGRAIIYGGDNGEAGHCWNLDGWKQATQMFHVNWGWGGYGNSYFDIESMEDQYQGMSFPYNNDAIIGVGAPTTAPYGLNLSTTTFYLGTAAGVALADVQVLCEDEEAEFSFTIEGPEGLFGRVESPYTVENMKLVSTETITDAAKFKYALITVTNTSTGESFTREFTLYLQNGSGGISSVFSNAMRLYPAITHDRLTVEVPVAGGQYAIYTMTGALAGEGSIEGYEAQISVSSLPAGAYLFKYVHPEGVGVKNFIVK</sequence>
<evidence type="ECO:0000313" key="9">
    <source>
        <dbReference type="EMBL" id="HIX45895.1"/>
    </source>
</evidence>
<reference evidence="9" key="2">
    <citation type="submission" date="2021-04" db="EMBL/GenBank/DDBJ databases">
        <authorList>
            <person name="Gilroy R."/>
        </authorList>
    </citation>
    <scope>NUCLEOTIDE SEQUENCE</scope>
    <source>
        <strain evidence="9">ChiHjej12B11-16260</strain>
    </source>
</reference>
<keyword evidence="3 7" id="KW-0732">Signal</keyword>
<evidence type="ECO:0000256" key="2">
    <source>
        <dbReference type="ARBA" id="ARBA00022670"/>
    </source>
</evidence>
<evidence type="ECO:0000259" key="8">
    <source>
        <dbReference type="Pfam" id="PF13734"/>
    </source>
</evidence>
<keyword evidence="4" id="KW-0378">Hydrolase</keyword>
<dbReference type="SUPFAM" id="SSF54001">
    <property type="entry name" value="Cysteine proteinases"/>
    <property type="match status" value="1"/>
</dbReference>
<dbReference type="InterPro" id="IPR038765">
    <property type="entry name" value="Papain-like_cys_pep_sf"/>
</dbReference>
<accession>A0A9D2AQ71</accession>
<evidence type="ECO:0000256" key="3">
    <source>
        <dbReference type="ARBA" id="ARBA00022729"/>
    </source>
</evidence>
<feature type="signal peptide" evidence="7">
    <location>
        <begin position="1"/>
        <end position="22"/>
    </location>
</feature>
<evidence type="ECO:0000256" key="5">
    <source>
        <dbReference type="ARBA" id="ARBA00022807"/>
    </source>
</evidence>
<name>A0A9D2AQ71_9BACT</name>
<reference evidence="9" key="1">
    <citation type="journal article" date="2021" name="PeerJ">
        <title>Extensive microbial diversity within the chicken gut microbiome revealed by metagenomics and culture.</title>
        <authorList>
            <person name="Gilroy R."/>
            <person name="Ravi A."/>
            <person name="Getino M."/>
            <person name="Pursley I."/>
            <person name="Horton D.L."/>
            <person name="Alikhan N.F."/>
            <person name="Baker D."/>
            <person name="Gharbi K."/>
            <person name="Hall N."/>
            <person name="Watson M."/>
            <person name="Adriaenssens E.M."/>
            <person name="Foster-Nyarko E."/>
            <person name="Jarju S."/>
            <person name="Secka A."/>
            <person name="Antonio M."/>
            <person name="Oren A."/>
            <person name="Chaudhuri R.R."/>
            <person name="La Ragione R."/>
            <person name="Hildebrand F."/>
            <person name="Pallen M.J."/>
        </authorList>
    </citation>
    <scope>NUCLEOTIDE SEQUENCE</scope>
    <source>
        <strain evidence="9">ChiHjej12B11-16260</strain>
    </source>
</reference>
<dbReference type="GO" id="GO:0006508">
    <property type="term" value="P:proteolysis"/>
    <property type="evidence" value="ECO:0007669"/>
    <property type="project" value="UniProtKB-KW"/>
</dbReference>
<dbReference type="PRINTS" id="PR00797">
    <property type="entry name" value="STREPTOPAIN"/>
</dbReference>
<dbReference type="Pfam" id="PF13734">
    <property type="entry name" value="Inhibitor_I69"/>
    <property type="match status" value="1"/>
</dbReference>
<organism evidence="9 10">
    <name type="scientific">Candidatus Barnesiella excrementipullorum</name>
    <dbReference type="NCBI Taxonomy" id="2838479"/>
    <lineage>
        <taxon>Bacteria</taxon>
        <taxon>Pseudomonadati</taxon>
        <taxon>Bacteroidota</taxon>
        <taxon>Bacteroidia</taxon>
        <taxon>Bacteroidales</taxon>
        <taxon>Barnesiellaceae</taxon>
        <taxon>Barnesiella</taxon>
    </lineage>
</organism>
<dbReference type="AlphaFoldDB" id="A0A9D2AQ71"/>
<feature type="domain" description="Spi protease inhibitor" evidence="8">
    <location>
        <begin position="25"/>
        <end position="110"/>
    </location>
</feature>
<evidence type="ECO:0000256" key="6">
    <source>
        <dbReference type="PIRSR" id="PIRSR600200-1"/>
    </source>
</evidence>
<dbReference type="InterPro" id="IPR025896">
    <property type="entry name" value="Spi_Prtas-inh"/>
</dbReference>
<proteinExistence type="inferred from homology"/>
<keyword evidence="2 9" id="KW-0645">Protease</keyword>
<dbReference type="EMBL" id="DXFB01000170">
    <property type="protein sequence ID" value="HIX45895.1"/>
    <property type="molecule type" value="Genomic_DNA"/>
</dbReference>
<dbReference type="Proteomes" id="UP000824246">
    <property type="component" value="Unassembled WGS sequence"/>
</dbReference>
<gene>
    <name evidence="9" type="ORF">H9982_06705</name>
</gene>
<dbReference type="Gene3D" id="3.90.70.50">
    <property type="entry name" value="Peptidase C10, streptopain"/>
    <property type="match status" value="1"/>
</dbReference>
<feature type="active site" description="Proton acceptor" evidence="6">
    <location>
        <position position="313"/>
    </location>
</feature>
<protein>
    <submittedName>
        <fullName evidence="9">Thiol protease/hemagglutinin PrtT</fullName>
    </submittedName>
</protein>
<evidence type="ECO:0000256" key="4">
    <source>
        <dbReference type="ARBA" id="ARBA00022801"/>
    </source>
</evidence>